<feature type="region of interest" description="Disordered" evidence="1">
    <location>
        <begin position="326"/>
        <end position="482"/>
    </location>
</feature>
<sequence>MDIHKWLEDTILPQQPASDSPPHKHGSTSHFPVHDARAEPKQRHRRRREKSTSDSSLLRVRTTRNQSPPPIKANAEAVDRGRDRSARDVRQSSSSESSYTYARKPRHKTNPERYEAFKAAKASGKQPGRHGKRESGKTKRASKRKKKEKSGGAVIPHFEAKNVAKNRLTLKPRRELGLFNRGRVSSPVKGRVPDLVFSEMKFLQKQRDQPEVNSKPGPTKKKRKVHQAQAREEEISAYFTSVRPALADSSLNVQAREAIRRPKSPDSWVEKASRPSLVKSATSVVGGQQPSLAYARSRPGHGSNSPISWSDSVRAHSVVPAQVPVASLSNRQLSTTQTGTEGADSAQHGNQLHSRRLPDSSRNQLYGSSRHSGVSSRVPETERFPRSSSYPHSPSSPWPFRENSLPHRHQKSKTTGVHSPLPTVEGQIQPPLGKTCGGDGDRRHHYPSAPAFKMTDRRGCVPDGGDQETSGDANSNEPSSTLGKLLHECNAAFDAQRRQSDVSELHEVDADPTRGRAALHHDEAYSRSEETHDNGFRLPAVGFSMADTCQPLTTEYAGRGIYEEQERRERDAHRSEPCADRLQAQFISNFDREDVWQPDQEAVEVEETEEMEHAEDEAVLDDEAGLGVGAAWNEGIGAMSTIWQPVEDTRRPFWRPNRLY</sequence>
<feature type="compositionally biased region" description="Basic and acidic residues" evidence="1">
    <location>
        <begin position="257"/>
        <end position="273"/>
    </location>
</feature>
<feature type="compositionally biased region" description="Basic and acidic residues" evidence="1">
    <location>
        <begin position="109"/>
        <end position="118"/>
    </location>
</feature>
<organism evidence="2 3">
    <name type="scientific">Sporormia fimetaria CBS 119925</name>
    <dbReference type="NCBI Taxonomy" id="1340428"/>
    <lineage>
        <taxon>Eukaryota</taxon>
        <taxon>Fungi</taxon>
        <taxon>Dikarya</taxon>
        <taxon>Ascomycota</taxon>
        <taxon>Pezizomycotina</taxon>
        <taxon>Dothideomycetes</taxon>
        <taxon>Pleosporomycetidae</taxon>
        <taxon>Pleosporales</taxon>
        <taxon>Sporormiaceae</taxon>
        <taxon>Sporormia</taxon>
    </lineage>
</organism>
<feature type="compositionally biased region" description="Basic residues" evidence="1">
    <location>
        <begin position="127"/>
        <end position="148"/>
    </location>
</feature>
<feature type="compositionally biased region" description="Low complexity" evidence="1">
    <location>
        <begin position="367"/>
        <end position="378"/>
    </location>
</feature>
<protein>
    <submittedName>
        <fullName evidence="2">Uncharacterized protein</fullName>
    </submittedName>
</protein>
<evidence type="ECO:0000313" key="2">
    <source>
        <dbReference type="EMBL" id="KAF2742590.1"/>
    </source>
</evidence>
<name>A0A6A6UYX2_9PLEO</name>
<evidence type="ECO:0000313" key="3">
    <source>
        <dbReference type="Proteomes" id="UP000799440"/>
    </source>
</evidence>
<feature type="compositionally biased region" description="Polar residues" evidence="1">
    <location>
        <begin position="467"/>
        <end position="482"/>
    </location>
</feature>
<dbReference type="OrthoDB" id="2537141at2759"/>
<feature type="region of interest" description="Disordered" evidence="1">
    <location>
        <begin position="257"/>
        <end position="309"/>
    </location>
</feature>
<dbReference type="Proteomes" id="UP000799440">
    <property type="component" value="Unassembled WGS sequence"/>
</dbReference>
<dbReference type="EMBL" id="MU006606">
    <property type="protein sequence ID" value="KAF2742590.1"/>
    <property type="molecule type" value="Genomic_DNA"/>
</dbReference>
<proteinExistence type="predicted"/>
<feature type="region of interest" description="Disordered" evidence="1">
    <location>
        <begin position="1"/>
        <end position="152"/>
    </location>
</feature>
<feature type="compositionally biased region" description="Polar residues" evidence="1">
    <location>
        <begin position="279"/>
        <end position="291"/>
    </location>
</feature>
<accession>A0A6A6UYX2</accession>
<feature type="compositionally biased region" description="Basic and acidic residues" evidence="1">
    <location>
        <begin position="77"/>
        <end position="90"/>
    </location>
</feature>
<keyword evidence="3" id="KW-1185">Reference proteome</keyword>
<feature type="region of interest" description="Disordered" evidence="1">
    <location>
        <begin position="205"/>
        <end position="229"/>
    </location>
</feature>
<feature type="compositionally biased region" description="Basic and acidic residues" evidence="1">
    <location>
        <begin position="32"/>
        <end position="41"/>
    </location>
</feature>
<feature type="compositionally biased region" description="Low complexity" evidence="1">
    <location>
        <begin position="386"/>
        <end position="399"/>
    </location>
</feature>
<gene>
    <name evidence="2" type="ORF">M011DRAFT_262001</name>
</gene>
<evidence type="ECO:0000256" key="1">
    <source>
        <dbReference type="SAM" id="MobiDB-lite"/>
    </source>
</evidence>
<feature type="compositionally biased region" description="Polar residues" evidence="1">
    <location>
        <begin position="327"/>
        <end position="340"/>
    </location>
</feature>
<dbReference type="AlphaFoldDB" id="A0A6A6UYX2"/>
<reference evidence="2" key="1">
    <citation type="journal article" date="2020" name="Stud. Mycol.">
        <title>101 Dothideomycetes genomes: a test case for predicting lifestyles and emergence of pathogens.</title>
        <authorList>
            <person name="Haridas S."/>
            <person name="Albert R."/>
            <person name="Binder M."/>
            <person name="Bloem J."/>
            <person name="Labutti K."/>
            <person name="Salamov A."/>
            <person name="Andreopoulos B."/>
            <person name="Baker S."/>
            <person name="Barry K."/>
            <person name="Bills G."/>
            <person name="Bluhm B."/>
            <person name="Cannon C."/>
            <person name="Castanera R."/>
            <person name="Culley D."/>
            <person name="Daum C."/>
            <person name="Ezra D."/>
            <person name="Gonzalez J."/>
            <person name="Henrissat B."/>
            <person name="Kuo A."/>
            <person name="Liang C."/>
            <person name="Lipzen A."/>
            <person name="Lutzoni F."/>
            <person name="Magnuson J."/>
            <person name="Mondo S."/>
            <person name="Nolan M."/>
            <person name="Ohm R."/>
            <person name="Pangilinan J."/>
            <person name="Park H.-J."/>
            <person name="Ramirez L."/>
            <person name="Alfaro M."/>
            <person name="Sun H."/>
            <person name="Tritt A."/>
            <person name="Yoshinaga Y."/>
            <person name="Zwiers L.-H."/>
            <person name="Turgeon B."/>
            <person name="Goodwin S."/>
            <person name="Spatafora J."/>
            <person name="Crous P."/>
            <person name="Grigoriev I."/>
        </authorList>
    </citation>
    <scope>NUCLEOTIDE SEQUENCE</scope>
    <source>
        <strain evidence="2">CBS 119925</strain>
    </source>
</reference>